<evidence type="ECO:0000313" key="2">
    <source>
        <dbReference type="EMBL" id="UXI70340.1"/>
    </source>
</evidence>
<dbReference type="EMBL" id="CP104694">
    <property type="protein sequence ID" value="UXI70340.1"/>
    <property type="molecule type" value="Genomic_DNA"/>
</dbReference>
<sequence length="91" mass="9643">MRTQEVDAKAANGAVRLKRAALSARPAAAARLARAVADRAQDPPPGFAARWVDTIKVMAIATARKARQRPLAIFGAVAAAVGLVVMRTLRR</sequence>
<proteinExistence type="predicted"/>
<dbReference type="Proteomes" id="UP001064632">
    <property type="component" value="Chromosome"/>
</dbReference>
<reference evidence="2" key="1">
    <citation type="submission" date="2022-09" db="EMBL/GenBank/DDBJ databases">
        <title>Tahibacter sp. nov., isolated from a fresh water.</title>
        <authorList>
            <person name="Baek J.H."/>
            <person name="Lee J.K."/>
            <person name="Kim J.M."/>
            <person name="Jeon C.O."/>
        </authorList>
    </citation>
    <scope>NUCLEOTIDE SEQUENCE</scope>
    <source>
        <strain evidence="2">W38</strain>
    </source>
</reference>
<organism evidence="2 3">
    <name type="scientific">Tahibacter amnicola</name>
    <dbReference type="NCBI Taxonomy" id="2976241"/>
    <lineage>
        <taxon>Bacteria</taxon>
        <taxon>Pseudomonadati</taxon>
        <taxon>Pseudomonadota</taxon>
        <taxon>Gammaproteobacteria</taxon>
        <taxon>Lysobacterales</taxon>
        <taxon>Rhodanobacteraceae</taxon>
        <taxon>Tahibacter</taxon>
    </lineage>
</organism>
<gene>
    <name evidence="2" type="ORF">N4264_12095</name>
</gene>
<keyword evidence="3" id="KW-1185">Reference proteome</keyword>
<keyword evidence="1" id="KW-0812">Transmembrane</keyword>
<evidence type="ECO:0000313" key="3">
    <source>
        <dbReference type="Proteomes" id="UP001064632"/>
    </source>
</evidence>
<accession>A0ABY6BMQ6</accession>
<keyword evidence="1" id="KW-1133">Transmembrane helix</keyword>
<feature type="transmembrane region" description="Helical" evidence="1">
    <location>
        <begin position="71"/>
        <end position="89"/>
    </location>
</feature>
<evidence type="ECO:0008006" key="4">
    <source>
        <dbReference type="Google" id="ProtNLM"/>
    </source>
</evidence>
<keyword evidence="1" id="KW-0472">Membrane</keyword>
<protein>
    <recommendedName>
        <fullName evidence="4">DUF3618 domain-containing protein</fullName>
    </recommendedName>
</protein>
<dbReference type="RefSeq" id="WP_261697290.1">
    <property type="nucleotide sequence ID" value="NZ_CP104694.1"/>
</dbReference>
<name>A0ABY6BMQ6_9GAMM</name>
<evidence type="ECO:0000256" key="1">
    <source>
        <dbReference type="SAM" id="Phobius"/>
    </source>
</evidence>